<dbReference type="Proteomes" id="UP000266861">
    <property type="component" value="Unassembled WGS sequence"/>
</dbReference>
<gene>
    <name evidence="1" type="ORF">Glove_431g31</name>
</gene>
<sequence length="81" mass="9985">MISRPFKYLVILVIKCIFTQIDKWSNVYLHTWSFPVLIFHSNYYKWIKMKKFNSWQVVKQSLTLCKVKCKNIINLFFIYKK</sequence>
<dbReference type="AlphaFoldDB" id="A0A397GX80"/>
<accession>A0A397GX80</accession>
<evidence type="ECO:0000313" key="2">
    <source>
        <dbReference type="Proteomes" id="UP000266861"/>
    </source>
</evidence>
<organism evidence="1 2">
    <name type="scientific">Diversispora epigaea</name>
    <dbReference type="NCBI Taxonomy" id="1348612"/>
    <lineage>
        <taxon>Eukaryota</taxon>
        <taxon>Fungi</taxon>
        <taxon>Fungi incertae sedis</taxon>
        <taxon>Mucoromycota</taxon>
        <taxon>Glomeromycotina</taxon>
        <taxon>Glomeromycetes</taxon>
        <taxon>Diversisporales</taxon>
        <taxon>Diversisporaceae</taxon>
        <taxon>Diversispora</taxon>
    </lineage>
</organism>
<proteinExistence type="predicted"/>
<comment type="caution">
    <text evidence="1">The sequence shown here is derived from an EMBL/GenBank/DDBJ whole genome shotgun (WGS) entry which is preliminary data.</text>
</comment>
<keyword evidence="2" id="KW-1185">Reference proteome</keyword>
<reference evidence="1 2" key="1">
    <citation type="submission" date="2018-08" db="EMBL/GenBank/DDBJ databases">
        <title>Genome and evolution of the arbuscular mycorrhizal fungus Diversispora epigaea (formerly Glomus versiforme) and its bacterial endosymbionts.</title>
        <authorList>
            <person name="Sun X."/>
            <person name="Fei Z."/>
            <person name="Harrison M."/>
        </authorList>
    </citation>
    <scope>NUCLEOTIDE SEQUENCE [LARGE SCALE GENOMIC DNA]</scope>
    <source>
        <strain evidence="1 2">IT104</strain>
    </source>
</reference>
<protein>
    <submittedName>
        <fullName evidence="1">Uncharacterized protein</fullName>
    </submittedName>
</protein>
<name>A0A397GX80_9GLOM</name>
<evidence type="ECO:0000313" key="1">
    <source>
        <dbReference type="EMBL" id="RHZ54036.1"/>
    </source>
</evidence>
<dbReference type="EMBL" id="PQFF01000381">
    <property type="protein sequence ID" value="RHZ54036.1"/>
    <property type="molecule type" value="Genomic_DNA"/>
</dbReference>